<evidence type="ECO:0000313" key="1">
    <source>
        <dbReference type="EMBL" id="ERM96701.1"/>
    </source>
</evidence>
<protein>
    <submittedName>
        <fullName evidence="1">Uncharacterized protein</fullName>
    </submittedName>
</protein>
<dbReference type="Proteomes" id="UP000017836">
    <property type="component" value="Unassembled WGS sequence"/>
</dbReference>
<dbReference type="AlphaFoldDB" id="W1NMI2"/>
<sequence>MAKELAAMGDLELLREQKIGGILCMDNRGYMGPPVGVGLGAKVGDTWCTLTCIKPSTCHIGLKMLINHHNLFHLTKILRTRIGDNVIHRASGEELSEWWSQ</sequence>
<name>W1NMI2_AMBTC</name>
<dbReference type="HOGENOM" id="CLU_2295433_0_0_1"/>
<accession>W1NMI2</accession>
<keyword evidence="2" id="KW-1185">Reference proteome</keyword>
<dbReference type="EMBL" id="KI397142">
    <property type="protein sequence ID" value="ERM96701.1"/>
    <property type="molecule type" value="Genomic_DNA"/>
</dbReference>
<reference evidence="2" key="1">
    <citation type="journal article" date="2013" name="Science">
        <title>The Amborella genome and the evolution of flowering plants.</title>
        <authorList>
            <consortium name="Amborella Genome Project"/>
        </authorList>
    </citation>
    <scope>NUCLEOTIDE SEQUENCE [LARGE SCALE GENOMIC DNA]</scope>
</reference>
<gene>
    <name evidence="1" type="ORF">AMTR_s00001p00272940</name>
</gene>
<proteinExistence type="predicted"/>
<dbReference type="Gramene" id="ERM96701">
    <property type="protein sequence ID" value="ERM96701"/>
    <property type="gene ID" value="AMTR_s00001p00272940"/>
</dbReference>
<organism evidence="1 2">
    <name type="scientific">Amborella trichopoda</name>
    <dbReference type="NCBI Taxonomy" id="13333"/>
    <lineage>
        <taxon>Eukaryota</taxon>
        <taxon>Viridiplantae</taxon>
        <taxon>Streptophyta</taxon>
        <taxon>Embryophyta</taxon>
        <taxon>Tracheophyta</taxon>
        <taxon>Spermatophyta</taxon>
        <taxon>Magnoliopsida</taxon>
        <taxon>Amborellales</taxon>
        <taxon>Amborellaceae</taxon>
        <taxon>Amborella</taxon>
    </lineage>
</organism>
<evidence type="ECO:0000313" key="2">
    <source>
        <dbReference type="Proteomes" id="UP000017836"/>
    </source>
</evidence>